<keyword evidence="5" id="KW-0687">Ribonucleoprotein</keyword>
<dbReference type="PANTHER" id="PTHR23410">
    <property type="entry name" value="RIBOSOMAL PROTEIN L5-RELATED"/>
    <property type="match status" value="1"/>
</dbReference>
<organism evidence="8 9">
    <name type="scientific">Tritrichomonas musculus</name>
    <dbReference type="NCBI Taxonomy" id="1915356"/>
    <lineage>
        <taxon>Eukaryota</taxon>
        <taxon>Metamonada</taxon>
        <taxon>Parabasalia</taxon>
        <taxon>Tritrichomonadida</taxon>
        <taxon>Tritrichomonadidae</taxon>
        <taxon>Tritrichomonas</taxon>
    </lineage>
</organism>
<comment type="caution">
    <text evidence="8">The sequence shown here is derived from an EMBL/GenBank/DDBJ whole genome shotgun (WGS) entry which is preliminary data.</text>
</comment>
<keyword evidence="3" id="KW-0963">Cytoplasm</keyword>
<comment type="subcellular location">
    <subcellularLocation>
        <location evidence="1">Cytoplasm</location>
    </subcellularLocation>
</comment>
<dbReference type="InterPro" id="IPR005485">
    <property type="entry name" value="Rbsml_uL18_euk_arch"/>
</dbReference>
<sequence length="283" mass="32319">MSAKIIKNDSYYSRYQTPFRRRLECKTEYRQRAALIQQDKTKYGAKKYRLVARITNTKVIAQVIAAEVDHDITIAQALSSELPRYGVKLGLSNYAAAYCTGLLVARRLLKKFGLDETFKTAVKPSDDDDEESRRPFKVLLDVGLRRTTTGARVFAVLKGAIDGGLFVPHSPKRFAGGEKEKNQARFIYGDHVADYMKKLEGENKDAYNKQFSRYIKEGITADKLHGIYKAAHDAIRKDPSPAPKATQHYQLKKPHDKKITREERIKRLNAKLAQLNLPPRYKE</sequence>
<evidence type="ECO:0000313" key="8">
    <source>
        <dbReference type="EMBL" id="KAK8870362.1"/>
    </source>
</evidence>
<dbReference type="CDD" id="cd00432">
    <property type="entry name" value="Ribosomal_L18_L5e"/>
    <property type="match status" value="1"/>
</dbReference>
<evidence type="ECO:0000256" key="1">
    <source>
        <dbReference type="ARBA" id="ARBA00004496"/>
    </source>
</evidence>
<evidence type="ECO:0000256" key="2">
    <source>
        <dbReference type="ARBA" id="ARBA00007116"/>
    </source>
</evidence>
<evidence type="ECO:0000256" key="4">
    <source>
        <dbReference type="ARBA" id="ARBA00022980"/>
    </source>
</evidence>
<evidence type="ECO:0000256" key="6">
    <source>
        <dbReference type="SAM" id="MobiDB-lite"/>
    </source>
</evidence>
<dbReference type="EMBL" id="JAPFFF010000014">
    <property type="protein sequence ID" value="KAK8870362.1"/>
    <property type="molecule type" value="Genomic_DNA"/>
</dbReference>
<keyword evidence="9" id="KW-1185">Reference proteome</keyword>
<evidence type="ECO:0000259" key="7">
    <source>
        <dbReference type="Pfam" id="PF14204"/>
    </source>
</evidence>
<dbReference type="Pfam" id="PF17144">
    <property type="entry name" value="Ribosomal_L5e"/>
    <property type="match status" value="1"/>
</dbReference>
<comment type="similarity">
    <text evidence="2">Belongs to the universal ribosomal protein uL18 family.</text>
</comment>
<evidence type="ECO:0000256" key="3">
    <source>
        <dbReference type="ARBA" id="ARBA00022490"/>
    </source>
</evidence>
<dbReference type="PANTHER" id="PTHR23410:SF12">
    <property type="entry name" value="LARGE RIBOSOMAL SUBUNIT PROTEIN UL18"/>
    <property type="match status" value="1"/>
</dbReference>
<dbReference type="GO" id="GO:0005840">
    <property type="term" value="C:ribosome"/>
    <property type="evidence" value="ECO:0007669"/>
    <property type="project" value="UniProtKB-KW"/>
</dbReference>
<dbReference type="Gene3D" id="3.30.420.100">
    <property type="match status" value="1"/>
</dbReference>
<dbReference type="Proteomes" id="UP001470230">
    <property type="component" value="Unassembled WGS sequence"/>
</dbReference>
<dbReference type="SUPFAM" id="SSF53137">
    <property type="entry name" value="Translational machinery components"/>
    <property type="match status" value="1"/>
</dbReference>
<dbReference type="InterPro" id="IPR057268">
    <property type="entry name" value="Ribosomal_L18"/>
</dbReference>
<gene>
    <name evidence="8" type="ORF">M9Y10_008243</name>
</gene>
<feature type="region of interest" description="Disordered" evidence="6">
    <location>
        <begin position="236"/>
        <end position="257"/>
    </location>
</feature>
<reference evidence="8 9" key="1">
    <citation type="submission" date="2024-04" db="EMBL/GenBank/DDBJ databases">
        <title>Tritrichomonas musculus Genome.</title>
        <authorList>
            <person name="Alves-Ferreira E."/>
            <person name="Grigg M."/>
            <person name="Lorenzi H."/>
            <person name="Galac M."/>
        </authorList>
    </citation>
    <scope>NUCLEOTIDE SEQUENCE [LARGE SCALE GENOMIC DNA]</scope>
    <source>
        <strain evidence="8 9">EAF2021</strain>
    </source>
</reference>
<feature type="domain" description="Large ribosomal subunit protein uL18 C-terminal eukaryotes" evidence="7">
    <location>
        <begin position="226"/>
        <end position="275"/>
    </location>
</feature>
<evidence type="ECO:0000313" key="9">
    <source>
        <dbReference type="Proteomes" id="UP001470230"/>
    </source>
</evidence>
<proteinExistence type="inferred from homology"/>
<keyword evidence="4 8" id="KW-0689">Ribosomal protein</keyword>
<dbReference type="HAMAP" id="MF_01337_A">
    <property type="entry name" value="Ribosomal_uL18_A"/>
    <property type="match status" value="1"/>
</dbReference>
<accession>A0ABR2IYE1</accession>
<evidence type="ECO:0000256" key="5">
    <source>
        <dbReference type="ARBA" id="ARBA00023274"/>
    </source>
</evidence>
<dbReference type="InterPro" id="IPR025607">
    <property type="entry name" value="Ribosomal_uL18_C_euk"/>
</dbReference>
<protein>
    <submittedName>
        <fullName evidence="8">60S ribosomal protein L5</fullName>
    </submittedName>
</protein>
<dbReference type="Pfam" id="PF14204">
    <property type="entry name" value="Ribosomal_L18_c"/>
    <property type="match status" value="1"/>
</dbReference>
<dbReference type="PRINTS" id="PR00058">
    <property type="entry name" value="RIBOSOMALL5"/>
</dbReference>
<name>A0ABR2IYE1_9EUKA</name>